<protein>
    <submittedName>
        <fullName evidence="1">Uncharacterized protein</fullName>
    </submittedName>
</protein>
<evidence type="ECO:0000313" key="1">
    <source>
        <dbReference type="EMBL" id="CAE0728611.1"/>
    </source>
</evidence>
<organism evidence="1">
    <name type="scientific">Pseudo-nitzschia australis</name>
    <dbReference type="NCBI Taxonomy" id="44445"/>
    <lineage>
        <taxon>Eukaryota</taxon>
        <taxon>Sar</taxon>
        <taxon>Stramenopiles</taxon>
        <taxon>Ochrophyta</taxon>
        <taxon>Bacillariophyta</taxon>
        <taxon>Bacillariophyceae</taxon>
        <taxon>Bacillariophycidae</taxon>
        <taxon>Bacillariales</taxon>
        <taxon>Bacillariaceae</taxon>
        <taxon>Pseudo-nitzschia</taxon>
    </lineage>
</organism>
<dbReference type="EMBL" id="HBIX01032481">
    <property type="protein sequence ID" value="CAE0728611.1"/>
    <property type="molecule type" value="Transcribed_RNA"/>
</dbReference>
<dbReference type="PANTHER" id="PTHR31152:SF1">
    <property type="entry name" value="PLAC8 FAMILY PROTEIN"/>
    <property type="match status" value="1"/>
</dbReference>
<dbReference type="PANTHER" id="PTHR31152">
    <property type="entry name" value="PLAC8 FAMILY PROTEIN"/>
    <property type="match status" value="1"/>
</dbReference>
<proteinExistence type="predicted"/>
<name>A0A7S4AVT8_9STRA</name>
<accession>A0A7S4AVT8</accession>
<sequence length="216" mass="23767">MCLLCFSKEPLSSDEVTKGQYGAAYGQYINDTDKFQITMCQTPCKEPACWIGTMLCFWCSQVAMRKKVLNHVAPGSGWDNYVCCQGFYGGCCCFQPGNLGEKTCPVTCMCLESCLCPGPAASATSLVLREKHNLGLDEDDVRLIRCNNCLYCTSIVLSCMRICIQNESLDFAAHCARCTSDVVFLCTAGCMLGQAQHEIKFREEQGTPVVATAMER</sequence>
<dbReference type="AlphaFoldDB" id="A0A7S4AVT8"/>
<gene>
    <name evidence="1" type="ORF">PAUS00366_LOCUS21395</name>
</gene>
<reference evidence="1" key="1">
    <citation type="submission" date="2021-01" db="EMBL/GenBank/DDBJ databases">
        <authorList>
            <person name="Corre E."/>
            <person name="Pelletier E."/>
            <person name="Niang G."/>
            <person name="Scheremetjew M."/>
            <person name="Finn R."/>
            <person name="Kale V."/>
            <person name="Holt S."/>
            <person name="Cochrane G."/>
            <person name="Meng A."/>
            <person name="Brown T."/>
            <person name="Cohen L."/>
        </authorList>
    </citation>
    <scope>NUCLEOTIDE SEQUENCE</scope>
    <source>
        <strain evidence="1">10249 10 AB</strain>
    </source>
</reference>